<dbReference type="Gene3D" id="3.40.50.300">
    <property type="entry name" value="P-loop containing nucleotide triphosphate hydrolases"/>
    <property type="match status" value="3"/>
</dbReference>
<evidence type="ECO:0000256" key="8">
    <source>
        <dbReference type="SAM" id="Phobius"/>
    </source>
</evidence>
<feature type="transmembrane region" description="Helical" evidence="8">
    <location>
        <begin position="1158"/>
        <end position="1180"/>
    </location>
</feature>
<feature type="transmembrane region" description="Helical" evidence="8">
    <location>
        <begin position="620"/>
        <end position="644"/>
    </location>
</feature>
<gene>
    <name evidence="10" type="ORF">HK100_005637</name>
</gene>
<dbReference type="Pfam" id="PF19055">
    <property type="entry name" value="ABC2_membrane_7"/>
    <property type="match status" value="1"/>
</dbReference>
<dbReference type="PANTHER" id="PTHR19241">
    <property type="entry name" value="ATP-BINDING CASSETTE TRANSPORTER"/>
    <property type="match status" value="1"/>
</dbReference>
<dbReference type="PROSITE" id="PS50893">
    <property type="entry name" value="ABC_TRANSPORTER_2"/>
    <property type="match status" value="2"/>
</dbReference>
<accession>A0AAD5SX38</accession>
<evidence type="ECO:0000313" key="10">
    <source>
        <dbReference type="EMBL" id="KAJ3096135.1"/>
    </source>
</evidence>
<keyword evidence="3 8" id="KW-0812">Transmembrane</keyword>
<dbReference type="SMART" id="SM00382">
    <property type="entry name" value="AAA"/>
    <property type="match status" value="2"/>
</dbReference>
<evidence type="ECO:0000259" key="9">
    <source>
        <dbReference type="PROSITE" id="PS50893"/>
    </source>
</evidence>
<evidence type="ECO:0000256" key="1">
    <source>
        <dbReference type="ARBA" id="ARBA00004141"/>
    </source>
</evidence>
<dbReference type="InterPro" id="IPR027417">
    <property type="entry name" value="P-loop_NTPase"/>
</dbReference>
<keyword evidence="2" id="KW-0813">Transport</keyword>
<dbReference type="InterPro" id="IPR003593">
    <property type="entry name" value="AAA+_ATPase"/>
</dbReference>
<name>A0AAD5SX38_9FUNG</name>
<evidence type="ECO:0000313" key="11">
    <source>
        <dbReference type="Proteomes" id="UP001211907"/>
    </source>
</evidence>
<keyword evidence="6 8" id="KW-1133">Transmembrane helix</keyword>
<feature type="transmembrane region" description="Helical" evidence="8">
    <location>
        <begin position="1234"/>
        <end position="1259"/>
    </location>
</feature>
<dbReference type="InterPro" id="IPR003439">
    <property type="entry name" value="ABC_transporter-like_ATP-bd"/>
</dbReference>
<evidence type="ECO:0000256" key="3">
    <source>
        <dbReference type="ARBA" id="ARBA00022692"/>
    </source>
</evidence>
<keyword evidence="5" id="KW-0067">ATP-binding</keyword>
<feature type="transmembrane region" description="Helical" evidence="8">
    <location>
        <begin position="1192"/>
        <end position="1213"/>
    </location>
</feature>
<evidence type="ECO:0000256" key="4">
    <source>
        <dbReference type="ARBA" id="ARBA00022741"/>
    </source>
</evidence>
<dbReference type="InterPro" id="IPR029481">
    <property type="entry name" value="ABC_trans_N"/>
</dbReference>
<evidence type="ECO:0000256" key="6">
    <source>
        <dbReference type="ARBA" id="ARBA00022989"/>
    </source>
</evidence>
<dbReference type="InterPro" id="IPR013525">
    <property type="entry name" value="ABC2_TM"/>
</dbReference>
<dbReference type="GO" id="GO:0016887">
    <property type="term" value="F:ATP hydrolysis activity"/>
    <property type="evidence" value="ECO:0007669"/>
    <property type="project" value="InterPro"/>
</dbReference>
<feature type="transmembrane region" description="Helical" evidence="8">
    <location>
        <begin position="1300"/>
        <end position="1322"/>
    </location>
</feature>
<feature type="transmembrane region" description="Helical" evidence="8">
    <location>
        <begin position="1271"/>
        <end position="1288"/>
    </location>
</feature>
<feature type="domain" description="ABC transporter" evidence="9">
    <location>
        <begin position="840"/>
        <end position="1058"/>
    </location>
</feature>
<dbReference type="InterPro" id="IPR043926">
    <property type="entry name" value="ABCG_dom"/>
</dbReference>
<feature type="transmembrane region" description="Helical" evidence="8">
    <location>
        <begin position="508"/>
        <end position="531"/>
    </location>
</feature>
<dbReference type="GO" id="GO:0016020">
    <property type="term" value="C:membrane"/>
    <property type="evidence" value="ECO:0007669"/>
    <property type="project" value="UniProtKB-SubCell"/>
</dbReference>
<keyword evidence="7 8" id="KW-0472">Membrane</keyword>
<evidence type="ECO:0000256" key="2">
    <source>
        <dbReference type="ARBA" id="ARBA00022448"/>
    </source>
</evidence>
<dbReference type="InterPro" id="IPR010929">
    <property type="entry name" value="PDR_CDR_ABC"/>
</dbReference>
<feature type="domain" description="ABC transporter" evidence="9">
    <location>
        <begin position="158"/>
        <end position="409"/>
    </location>
</feature>
<comment type="caution">
    <text evidence="10">The sequence shown here is derived from an EMBL/GenBank/DDBJ whole genome shotgun (WGS) entry which is preliminary data.</text>
</comment>
<protein>
    <recommendedName>
        <fullName evidence="9">ABC transporter domain-containing protein</fullName>
    </recommendedName>
</protein>
<feature type="transmembrane region" description="Helical" evidence="8">
    <location>
        <begin position="757"/>
        <end position="781"/>
    </location>
</feature>
<dbReference type="Pfam" id="PF00005">
    <property type="entry name" value="ABC_tran"/>
    <property type="match status" value="2"/>
</dbReference>
<feature type="transmembrane region" description="Helical" evidence="8">
    <location>
        <begin position="656"/>
        <end position="675"/>
    </location>
</feature>
<sequence>MAIYDNAAIKAEEADIFVLAEEAAEGVNEIFIAGLEIPKILGTNTVHHASTQPDLMSLYDSMKQDAELQSLKLQHNNLPSDMKQILQSFKDPKIDPASDQFDHRAFFKTVREFAKSMKMDMIEMPIAFRDLRIVGNTLEKAEIPTVGSAFLGFIQPALHIYRFFKAATKSILPKKLSSETEIIKGISGAIKPGEVVLVIGRPGSGCSSLLRVLANQTRNFKIVLGEIRYAGYTSKEISEQYAADIIYAQEDDPHYPSLTVRQTLEFAASCRYENKNIIRQVVDLTLKIYGLVNCQNTVVGDSTLRGVSGGEKRRVSLAEATIVGGPAGIFDGCTKGLDAASSLDFVKALRSFADFQNRAVVASCYQASNAMFLQFDKFILGHYKGPIHDAVSYFENLGFQRQSRETFGEFLTNCASCRKISPADLAASFRNSLFGAAAVKDADYYLSQEVMQTFRKEFVTSRTKKQAYLKASSGSEKPHPEGKYSTSYCRQINLLINREFCILKGNPAMPIVVIVFYGIMAIIVGSIYFGIPKTPTGAYTRGGAIFFALLFNLASAMREIPNIMAGRSILYKHVDMAMYRPSALFLAQYIFSFFQDTIQTLMFCTILYFMVGLQTDAGKYFTFILIVMTGQQSFGQLLRMIAFLCEDTASAQQKAGIFFIAFQLYAGYTIPHQYMKPWFVWIYWMNPIAYGFKSLMINEFDGLLFQCSSSDLVPAGPTYTNILYQSCSMAGSTTGSATVDGLSYLSVALDIDTSMKWWNVLINVGIFILLFSSNLIIVELVRHSGAALNRKFFKPPENQEKLLDKLKFLDRKVEPEKKTADGTVTVELDGIDGAEALKTLIWSEVVYSVPHPKNKKESLQLLDHICGYARPGTMTALMGSSGAGKTTLLDVIGMRKTTDLFNKDETVREALLFGAFLRQPASILAKEKMAYVEKIISLLGLESVGDALIGDLDSGIGLSMEERKRLTIGLELVAKPKILFLDEPTSGLDDQAASSVIKLLKALATEEYALVVTIHQPSVTLFNSFDRLLLLGRGGKTLYFGQLGEDSRTLIEYFERNGSTKCEPDENPAEYILECIGAGTGVSKNTINWPAVWRTSAECQAERETVDSLKLKSEKFSQDYAAQVEKQNARLIKDTPSTTIKTLMVMRRMFRTYWRSPAYNLGRIVFQTICSLLVGLTFFQCDSTIGGAQNRVFAIFMSSGLAAVAINVVIPMFNAQRAYSSREQNAGAYGPAAFGIAVTTVEIPFAILAATAYFVLFYWTVGLNANSSNTGYFYLMYILFVLWAVSFGQMAASAAPNASSALAVVPIATCILSLFQGVSITYDSMPSFYKYWLYWIDPYHYFAEGLMVNDLSGVALHCDSYSYVQVSIPSGYTCGQYFTAYQAYGAPGIVADSVATGSCLWCPIQIGDTYYSKIMAAIFIKRYKVKR</sequence>
<keyword evidence="11" id="KW-1185">Reference proteome</keyword>
<dbReference type="PROSITE" id="PS00211">
    <property type="entry name" value="ABC_TRANSPORTER_1"/>
    <property type="match status" value="1"/>
</dbReference>
<evidence type="ECO:0000256" key="5">
    <source>
        <dbReference type="ARBA" id="ARBA00022840"/>
    </source>
</evidence>
<dbReference type="GO" id="GO:0140359">
    <property type="term" value="F:ABC-type transporter activity"/>
    <property type="evidence" value="ECO:0007669"/>
    <property type="project" value="InterPro"/>
</dbReference>
<reference evidence="10" key="1">
    <citation type="submission" date="2020-05" db="EMBL/GenBank/DDBJ databases">
        <title>Phylogenomic resolution of chytrid fungi.</title>
        <authorList>
            <person name="Stajich J.E."/>
            <person name="Amses K."/>
            <person name="Simmons R."/>
            <person name="Seto K."/>
            <person name="Myers J."/>
            <person name="Bonds A."/>
            <person name="Quandt C.A."/>
            <person name="Barry K."/>
            <person name="Liu P."/>
            <person name="Grigoriev I."/>
            <person name="Longcore J.E."/>
            <person name="James T.Y."/>
        </authorList>
    </citation>
    <scope>NUCLEOTIDE SEQUENCE</scope>
    <source>
        <strain evidence="10">JEL0513</strain>
    </source>
</reference>
<dbReference type="GO" id="GO:0005524">
    <property type="term" value="F:ATP binding"/>
    <property type="evidence" value="ECO:0007669"/>
    <property type="project" value="UniProtKB-KW"/>
</dbReference>
<feature type="transmembrane region" description="Helical" evidence="8">
    <location>
        <begin position="582"/>
        <end position="608"/>
    </location>
</feature>
<comment type="subcellular location">
    <subcellularLocation>
        <location evidence="1">Membrane</location>
        <topology evidence="1">Multi-pass membrane protein</topology>
    </subcellularLocation>
</comment>
<dbReference type="SUPFAM" id="SSF52540">
    <property type="entry name" value="P-loop containing nucleoside triphosphate hydrolases"/>
    <property type="match status" value="2"/>
</dbReference>
<dbReference type="EMBL" id="JADGJH010002627">
    <property type="protein sequence ID" value="KAJ3096135.1"/>
    <property type="molecule type" value="Genomic_DNA"/>
</dbReference>
<keyword evidence="4" id="KW-0547">Nucleotide-binding</keyword>
<dbReference type="Pfam" id="PF06422">
    <property type="entry name" value="PDR_CDR"/>
    <property type="match status" value="1"/>
</dbReference>
<organism evidence="10 11">
    <name type="scientific">Physocladia obscura</name>
    <dbReference type="NCBI Taxonomy" id="109957"/>
    <lineage>
        <taxon>Eukaryota</taxon>
        <taxon>Fungi</taxon>
        <taxon>Fungi incertae sedis</taxon>
        <taxon>Chytridiomycota</taxon>
        <taxon>Chytridiomycota incertae sedis</taxon>
        <taxon>Chytridiomycetes</taxon>
        <taxon>Chytridiales</taxon>
        <taxon>Chytriomycetaceae</taxon>
        <taxon>Physocladia</taxon>
    </lineage>
</organism>
<dbReference type="Proteomes" id="UP001211907">
    <property type="component" value="Unassembled WGS sequence"/>
</dbReference>
<evidence type="ECO:0000256" key="7">
    <source>
        <dbReference type="ARBA" id="ARBA00023136"/>
    </source>
</evidence>
<dbReference type="Pfam" id="PF01061">
    <property type="entry name" value="ABC2_membrane"/>
    <property type="match status" value="2"/>
</dbReference>
<dbReference type="InterPro" id="IPR017871">
    <property type="entry name" value="ABC_transporter-like_CS"/>
</dbReference>
<dbReference type="Pfam" id="PF14510">
    <property type="entry name" value="ABC_trans_N"/>
    <property type="match status" value="1"/>
</dbReference>
<proteinExistence type="predicted"/>